<protein>
    <submittedName>
        <fullName evidence="1">Uncharacterized protein</fullName>
    </submittedName>
</protein>
<dbReference type="SUPFAM" id="SSF52540">
    <property type="entry name" value="P-loop containing nucleoside triphosphate hydrolases"/>
    <property type="match status" value="1"/>
</dbReference>
<gene>
    <name evidence="1" type="ORF">AC626_01740</name>
</gene>
<dbReference type="NCBIfam" id="NF047389">
    <property type="entry name" value="ATPase_Sll1717"/>
    <property type="match status" value="1"/>
</dbReference>
<accession>A0A0L0EX41</accession>
<reference evidence="2" key="1">
    <citation type="submission" date="2015-07" db="EMBL/GenBank/DDBJ databases">
        <title>Draft genome sequence of a Pseudoalteromonas rubra strain, OCN096, isolated from Kaneohe Bay, Oahu, Hawaii.</title>
        <authorList>
            <person name="Beurmann S."/>
            <person name="Ushijima B."/>
            <person name="Belcaid M."/>
            <person name="Callahan S.M."/>
            <person name="Aeby G.S."/>
        </authorList>
    </citation>
    <scope>NUCLEOTIDE SEQUENCE [LARGE SCALE GENOMIC DNA]</scope>
    <source>
        <strain evidence="2">OCN096</strain>
    </source>
</reference>
<comment type="caution">
    <text evidence="1">The sequence shown here is derived from an EMBL/GenBank/DDBJ whole genome shotgun (WGS) entry which is preliminary data.</text>
</comment>
<dbReference type="EMBL" id="LFZX01000006">
    <property type="protein sequence ID" value="KNC68979.1"/>
    <property type="molecule type" value="Genomic_DNA"/>
</dbReference>
<dbReference type="AlphaFoldDB" id="A0A0L0EX41"/>
<evidence type="ECO:0000313" key="1">
    <source>
        <dbReference type="EMBL" id="KNC68979.1"/>
    </source>
</evidence>
<dbReference type="InterPro" id="IPR059206">
    <property type="entry name" value="Sll1717-like"/>
</dbReference>
<evidence type="ECO:0000313" key="2">
    <source>
        <dbReference type="Proteomes" id="UP000036850"/>
    </source>
</evidence>
<organism evidence="1 2">
    <name type="scientific">Pseudoalteromonas rubra</name>
    <dbReference type="NCBI Taxonomy" id="43658"/>
    <lineage>
        <taxon>Bacteria</taxon>
        <taxon>Pseudomonadati</taxon>
        <taxon>Pseudomonadota</taxon>
        <taxon>Gammaproteobacteria</taxon>
        <taxon>Alteromonadales</taxon>
        <taxon>Pseudoalteromonadaceae</taxon>
        <taxon>Pseudoalteromonas</taxon>
    </lineage>
</organism>
<dbReference type="Proteomes" id="UP000036850">
    <property type="component" value="Unassembled WGS sequence"/>
</dbReference>
<sequence length="351" mass="40250">MIRLDDKKLWGNEAADDETPEVLRSYFIFHKNYDEFFDDDERLVIARAQKGMGKSALINRYADKLESEGEPIVLNIKGADLVAQKADVELNSSEYIYDWQQRICMAINRELGSRIGFAANDDEILLVENSELLGFKRRNLLGSLISRLKNKIGPIQLEKIGVADQEQILKRVMGDKKRERIYLLIDDIDATFHSTDKECLRLSTFFSACRDVVRNFQGVYIRIVIRSDVWATIRKSDEALDKVEQYIFDLKWSNKEMGALLGGRVLSYEGRKNNSEVSLDDLRQETWKGALGKVMENPFPWGSGTANNFRIIHTYSAGRPRWALQLCKMAADEAIKVNQMILRSRALNLAI</sequence>
<dbReference type="PATRIC" id="fig|43658.6.peg.4915"/>
<proteinExistence type="predicted"/>
<name>A0A0L0EX41_9GAMM</name>
<dbReference type="InterPro" id="IPR027417">
    <property type="entry name" value="P-loop_NTPase"/>
</dbReference>
<dbReference type="OrthoDB" id="1550553at2"/>